<evidence type="ECO:0000313" key="1">
    <source>
        <dbReference type="EMBL" id="KAH8381234.1"/>
    </source>
</evidence>
<dbReference type="SUPFAM" id="SSF53649">
    <property type="entry name" value="Alkaline phosphatase-like"/>
    <property type="match status" value="1"/>
</dbReference>
<accession>A0AAD4PPI2</accession>
<keyword evidence="2" id="KW-1185">Reference proteome</keyword>
<organism evidence="1 2">
    <name type="scientific">Drosophila rubida</name>
    <dbReference type="NCBI Taxonomy" id="30044"/>
    <lineage>
        <taxon>Eukaryota</taxon>
        <taxon>Metazoa</taxon>
        <taxon>Ecdysozoa</taxon>
        <taxon>Arthropoda</taxon>
        <taxon>Hexapoda</taxon>
        <taxon>Insecta</taxon>
        <taxon>Pterygota</taxon>
        <taxon>Neoptera</taxon>
        <taxon>Endopterygota</taxon>
        <taxon>Diptera</taxon>
        <taxon>Brachycera</taxon>
        <taxon>Muscomorpha</taxon>
        <taxon>Ephydroidea</taxon>
        <taxon>Drosophilidae</taxon>
        <taxon>Drosophila</taxon>
    </lineage>
</organism>
<dbReference type="InterPro" id="IPR004245">
    <property type="entry name" value="DUF229"/>
</dbReference>
<dbReference type="Gene3D" id="3.40.720.10">
    <property type="entry name" value="Alkaline Phosphatase, subunit A"/>
    <property type="match status" value="1"/>
</dbReference>
<dbReference type="EMBL" id="JAJJHW010000824">
    <property type="protein sequence ID" value="KAH8381234.1"/>
    <property type="molecule type" value="Genomic_DNA"/>
</dbReference>
<dbReference type="Proteomes" id="UP001200034">
    <property type="component" value="Unassembled WGS sequence"/>
</dbReference>
<dbReference type="AlphaFoldDB" id="A0AAD4PPI2"/>
<feature type="non-terminal residue" evidence="1">
    <location>
        <position position="1"/>
    </location>
</feature>
<protein>
    <submittedName>
        <fullName evidence="1">Uncharacterized protein</fullName>
    </submittedName>
</protein>
<reference evidence="1" key="1">
    <citation type="journal article" date="2021" name="Mol. Ecol. Resour.">
        <title>Phylogenomic analyses of the genus Drosophila reveals genomic signals of climate adaptation.</title>
        <authorList>
            <person name="Li F."/>
            <person name="Rane R.V."/>
            <person name="Luria V."/>
            <person name="Xiong Z."/>
            <person name="Chen J."/>
            <person name="Li Z."/>
            <person name="Catullo R.A."/>
            <person name="Griffin P.C."/>
            <person name="Schiffer M."/>
            <person name="Pearce S."/>
            <person name="Lee S.F."/>
            <person name="McElroy K."/>
            <person name="Stocker A."/>
            <person name="Shirriffs J."/>
            <person name="Cockerell F."/>
            <person name="Coppin C."/>
            <person name="Sgro C.M."/>
            <person name="Karger A."/>
            <person name="Cain J.W."/>
            <person name="Weber J.A."/>
            <person name="Santpere G."/>
            <person name="Kirschner M.W."/>
            <person name="Hoffmann A.A."/>
            <person name="Oakeshott J.G."/>
            <person name="Zhang G."/>
        </authorList>
    </citation>
    <scope>NUCLEOTIDE SEQUENCE</scope>
    <source>
        <strain evidence="1">BGI-SZ-2011g</strain>
    </source>
</reference>
<dbReference type="CDD" id="cd16021">
    <property type="entry name" value="ALP_like"/>
    <property type="match status" value="1"/>
</dbReference>
<dbReference type="PANTHER" id="PTHR10974:SF9">
    <property type="entry name" value="DUF229 DOMAIN CONTAINING PROTEIN-RELATED"/>
    <property type="match status" value="1"/>
</dbReference>
<dbReference type="GO" id="GO:0005615">
    <property type="term" value="C:extracellular space"/>
    <property type="evidence" value="ECO:0007669"/>
    <property type="project" value="TreeGrafter"/>
</dbReference>
<dbReference type="FunFam" id="3.40.720.10:FF:000017">
    <property type="entry name" value="Predicted protein"/>
    <property type="match status" value="1"/>
</dbReference>
<dbReference type="Pfam" id="PF02995">
    <property type="entry name" value="DUF229"/>
    <property type="match status" value="1"/>
</dbReference>
<gene>
    <name evidence="1" type="ORF">KR093_000309</name>
</gene>
<dbReference type="PANTHER" id="PTHR10974">
    <property type="entry name" value="FI08016P-RELATED"/>
    <property type="match status" value="1"/>
</dbReference>
<comment type="caution">
    <text evidence="1">The sequence shown here is derived from an EMBL/GenBank/DDBJ whole genome shotgun (WGS) entry which is preliminary data.</text>
</comment>
<evidence type="ECO:0000313" key="2">
    <source>
        <dbReference type="Proteomes" id="UP001200034"/>
    </source>
</evidence>
<sequence length="499" mass="57917">VPKHINAIITECRWKTGRSIVQQDAFSFVHPKLEAASKPTADAAVEEQKRQPSVLLWGIDSMSRMNFERTMPQMFKYLREENWYELQGYNKMGDNTFPNLMAVLTGFNNTRSQQVCRPKEVGGMDACPLLWKAYKRKDYMTAYAEDWSLYATFNHLLSGFRLPPTDYYARPFVLAIDKELKKEYEMGIPYCVGRRHSAEYVYDAAVQFSKVYRNQSTFGMFWTNSFSHNDFALPTSMDARLLQYMRDLKQAGSFENTIVIFFSDHGMRFGDLRNLANGFLEERMPVLYIWLPNWFRLKYPQFTQALQHNKNRLTSPYDIYATLKHILQLETPQAKLPIPDGCPKCHSVFFEADAARSCKDVGIDPHWCTCQDYEKIAVDDPRAKMIAQQLIEATNDYLIAQNLTELCETLRLTNIQSVLRDKNLDTAKSEFFLIRYEAEPAECLFEASITWNNATNRIEATVPEISRLTLYNQVSECVKDAIAKKFCICSNFDDVRIRN</sequence>
<name>A0AAD4PPI2_9MUSC</name>
<proteinExistence type="predicted"/>
<dbReference type="InterPro" id="IPR017850">
    <property type="entry name" value="Alkaline_phosphatase_core_sf"/>
</dbReference>